<dbReference type="GO" id="GO:0005096">
    <property type="term" value="F:GTPase activator activity"/>
    <property type="evidence" value="ECO:0007669"/>
    <property type="project" value="InterPro"/>
</dbReference>
<dbReference type="InterPro" id="IPR001611">
    <property type="entry name" value="Leu-rich_rpt"/>
</dbReference>
<dbReference type="Pfam" id="PF13516">
    <property type="entry name" value="LRR_6"/>
    <property type="match status" value="1"/>
</dbReference>
<dbReference type="InterPro" id="IPR032675">
    <property type="entry name" value="LRR_dom_sf"/>
</dbReference>
<dbReference type="OrthoDB" id="333024at2759"/>
<dbReference type="Proteomes" id="UP000235786">
    <property type="component" value="Unassembled WGS sequence"/>
</dbReference>
<dbReference type="SMART" id="SM00368">
    <property type="entry name" value="LRR_RI"/>
    <property type="match status" value="5"/>
</dbReference>
<reference evidence="1 2" key="1">
    <citation type="submission" date="2016-04" db="EMBL/GenBank/DDBJ databases">
        <title>A degradative enzymes factory behind the ericoid mycorrhizal symbiosis.</title>
        <authorList>
            <consortium name="DOE Joint Genome Institute"/>
            <person name="Martino E."/>
            <person name="Morin E."/>
            <person name="Grelet G."/>
            <person name="Kuo A."/>
            <person name="Kohler A."/>
            <person name="Daghino S."/>
            <person name="Barry K."/>
            <person name="Choi C."/>
            <person name="Cichocki N."/>
            <person name="Clum A."/>
            <person name="Copeland A."/>
            <person name="Hainaut M."/>
            <person name="Haridas S."/>
            <person name="Labutti K."/>
            <person name="Lindquist E."/>
            <person name="Lipzen A."/>
            <person name="Khouja H.-R."/>
            <person name="Murat C."/>
            <person name="Ohm R."/>
            <person name="Olson A."/>
            <person name="Spatafora J."/>
            <person name="Veneault-Fourrey C."/>
            <person name="Henrissat B."/>
            <person name="Grigoriev I."/>
            <person name="Martin F."/>
            <person name="Perotto S."/>
        </authorList>
    </citation>
    <scope>NUCLEOTIDE SEQUENCE [LARGE SCALE GENOMIC DNA]</scope>
    <source>
        <strain evidence="1 2">F</strain>
    </source>
</reference>
<name>A0A2J6RTF0_HYAVF</name>
<dbReference type="AlphaFoldDB" id="A0A2J6RTF0"/>
<accession>A0A2J6RTF0</accession>
<dbReference type="SUPFAM" id="SSF52047">
    <property type="entry name" value="RNI-like"/>
    <property type="match status" value="1"/>
</dbReference>
<dbReference type="EMBL" id="KZ613944">
    <property type="protein sequence ID" value="PMD41800.1"/>
    <property type="molecule type" value="Genomic_DNA"/>
</dbReference>
<evidence type="ECO:0000313" key="2">
    <source>
        <dbReference type="Proteomes" id="UP000235786"/>
    </source>
</evidence>
<dbReference type="Gene3D" id="3.80.10.10">
    <property type="entry name" value="Ribonuclease Inhibitor"/>
    <property type="match status" value="1"/>
</dbReference>
<dbReference type="PANTHER" id="PTHR24113:SF16">
    <property type="match status" value="1"/>
</dbReference>
<dbReference type="PANTHER" id="PTHR24113">
    <property type="entry name" value="RAN GTPASE-ACTIVATING PROTEIN 1"/>
    <property type="match status" value="1"/>
</dbReference>
<organism evidence="1 2">
    <name type="scientific">Hyaloscypha variabilis (strain UAMH 11265 / GT02V1 / F)</name>
    <name type="common">Meliniomyces variabilis</name>
    <dbReference type="NCBI Taxonomy" id="1149755"/>
    <lineage>
        <taxon>Eukaryota</taxon>
        <taxon>Fungi</taxon>
        <taxon>Dikarya</taxon>
        <taxon>Ascomycota</taxon>
        <taxon>Pezizomycotina</taxon>
        <taxon>Leotiomycetes</taxon>
        <taxon>Helotiales</taxon>
        <taxon>Hyaloscyphaceae</taxon>
        <taxon>Hyaloscypha</taxon>
        <taxon>Hyaloscypha variabilis</taxon>
    </lineage>
</organism>
<keyword evidence="2" id="KW-1185">Reference proteome</keyword>
<gene>
    <name evidence="1" type="ORF">L207DRAFT_511582</name>
</gene>
<sequence length="700" mass="78287">MTHPKFRIIKTSRLQPLSLFFCSFYHLYAVAKARASYSLIHTRHLPSINLDHHINFNFIDNINLAFKSSQLHILLEDHSKLRIMETLSDLMANGALDAPQLSRPSSPGTDSDLTDDSNSLLSFPNEFNLTTRTIDEHVLTLKSIEQGDFSDEAGIQSLPRRRNKFQRPLAFQLAAMLYPELKEIPAIIKYESLISVGKSVVRNKQKARLAPKNQGLLLNIQGPWAGQAIDPVDLKGPAAIPMPVEIGKAEDFAPIFGFLAHDSFKDGNFAGFKPNFDFLRKNEEYTGNVPLLEFPRGIIYEDGRLDLCKKVVGPTHIGKLMESLELNHEIRHFLLGNNAISTTGAKRIAEFIQKYPNRMETWYLAGCHITKHGLSLLVPQMITSSTITNLWFKRNPFGPNSSTLLATLVLQTPNLRTLDLETTQLGDEGVRQFIDTITGHASALQNLYLNANGVGERACASLGKYLADPQCALESLFLSTNPIGDAGMLLLAPGIAKNKTLKRFMCASSGLTGKGLSYLASAIAEDPRLQTLDLGASQTTKPHTQKYNYFDDNSVEALKSIITTPSLRWLNLGGTVMSARAVEEIRAAVSRSELVYFHMHAHRIHSGAPAPKSCSLEVRKQLAKNQAKYFPQYENYEEFLESDSCRFLRNTEDVRKIDSMYRTQDKRLGLPMDAQWEVGDPTWKLIVEDEKKAELEVLGQ</sequence>
<dbReference type="InterPro" id="IPR027038">
    <property type="entry name" value="RanGap"/>
</dbReference>
<protein>
    <submittedName>
        <fullName evidence="1">RNI-like protein</fullName>
    </submittedName>
</protein>
<evidence type="ECO:0000313" key="1">
    <source>
        <dbReference type="EMBL" id="PMD41800.1"/>
    </source>
</evidence>
<dbReference type="STRING" id="1149755.A0A2J6RTF0"/>
<proteinExistence type="predicted"/>